<dbReference type="EMBL" id="CM026421">
    <property type="protein sequence ID" value="KAG0591177.1"/>
    <property type="molecule type" value="Genomic_DNA"/>
</dbReference>
<dbReference type="FunFam" id="3.20.20.80:FF:000054">
    <property type="entry name" value="Glycogen debranching enzyme"/>
    <property type="match status" value="1"/>
</dbReference>
<dbReference type="AlphaFoldDB" id="A0A8T0J6D9"/>
<dbReference type="GO" id="GO:0019156">
    <property type="term" value="F:isoamylase activity"/>
    <property type="evidence" value="ECO:0007669"/>
    <property type="project" value="UniProtKB-EC"/>
</dbReference>
<evidence type="ECO:0000256" key="8">
    <source>
        <dbReference type="ARBA" id="ARBA00051664"/>
    </source>
</evidence>
<evidence type="ECO:0000259" key="10">
    <source>
        <dbReference type="SMART" id="SM00642"/>
    </source>
</evidence>
<dbReference type="Pfam" id="PF21156">
    <property type="entry name" value="ISOA1-3_C"/>
    <property type="match status" value="1"/>
</dbReference>
<keyword evidence="3" id="KW-0150">Chloroplast</keyword>
<dbReference type="SUPFAM" id="SSF81296">
    <property type="entry name" value="E set domains"/>
    <property type="match status" value="1"/>
</dbReference>
<dbReference type="PANTHER" id="PTHR43002">
    <property type="entry name" value="GLYCOGEN DEBRANCHING ENZYME"/>
    <property type="match status" value="1"/>
</dbReference>
<organism evidence="11 12">
    <name type="scientific">Ceratodon purpureus</name>
    <name type="common">Fire moss</name>
    <name type="synonym">Dicranum purpureum</name>
    <dbReference type="NCBI Taxonomy" id="3225"/>
    <lineage>
        <taxon>Eukaryota</taxon>
        <taxon>Viridiplantae</taxon>
        <taxon>Streptophyta</taxon>
        <taxon>Embryophyta</taxon>
        <taxon>Bryophyta</taxon>
        <taxon>Bryophytina</taxon>
        <taxon>Bryopsida</taxon>
        <taxon>Dicranidae</taxon>
        <taxon>Pseudoditrichales</taxon>
        <taxon>Ditrichaceae</taxon>
        <taxon>Ceratodon</taxon>
    </lineage>
</organism>
<dbReference type="InterPro" id="IPR011837">
    <property type="entry name" value="Glycogen_debranch_GlgX"/>
</dbReference>
<accession>A0A8T0J6D9</accession>
<dbReference type="GO" id="GO:0004135">
    <property type="term" value="F:amylo-alpha-1,6-glucosidase activity"/>
    <property type="evidence" value="ECO:0007669"/>
    <property type="project" value="InterPro"/>
</dbReference>
<comment type="similarity">
    <text evidence="2">Belongs to the glycosyl hydrolase 13 family.</text>
</comment>
<dbReference type="GO" id="GO:0005980">
    <property type="term" value="P:glycogen catabolic process"/>
    <property type="evidence" value="ECO:0007669"/>
    <property type="project" value="InterPro"/>
</dbReference>
<keyword evidence="12" id="KW-1185">Reference proteome</keyword>
<evidence type="ECO:0000256" key="4">
    <source>
        <dbReference type="ARBA" id="ARBA00022640"/>
    </source>
</evidence>
<evidence type="ECO:0000313" key="11">
    <source>
        <dbReference type="EMBL" id="KAG0591177.1"/>
    </source>
</evidence>
<dbReference type="CDD" id="cd02856">
    <property type="entry name" value="E_set_GDE_Isoamylase_N"/>
    <property type="match status" value="1"/>
</dbReference>
<feature type="domain" description="Glycosyl hydrolase family 13 catalytic" evidence="10">
    <location>
        <begin position="268"/>
        <end position="686"/>
    </location>
</feature>
<comment type="catalytic activity">
    <reaction evidence="8">
        <text>Hydrolysis of (1-&gt;6)-alpha-D-glucosidic branch linkages in glycogen, amylopectin and their beta-limit dextrins.</text>
        <dbReference type="EC" id="3.2.1.68"/>
    </reaction>
</comment>
<name>A0A8T0J6D9_CERPU</name>
<dbReference type="Pfam" id="PF02922">
    <property type="entry name" value="CBM_48"/>
    <property type="match status" value="1"/>
</dbReference>
<comment type="subcellular location">
    <subcellularLocation>
        <location evidence="1">Plastid</location>
        <location evidence="1">Chloroplast</location>
    </subcellularLocation>
</comment>
<sequence length="796" mass="88973">MPCFAVHCSAAHPSCKPTFIKPGYVCSSPVAMATLFKSWRCSPVVSQPPRLPSSSAVYCAASQLGSTRSCISYKRMDPISLVCEELHDGTHKARHAVHACAAVQAAAVTAGPEPFTCEPGQALPLGASQAENGINFALFSQHATSVSLCIYLDPSRTEEPTQVIELDPQKHRTGNTWHVLVEGLPLSGVLYGYRVDGPKGWEKGHRFDGEKVLLDPYAKLVEGRRVFGDASQKMADFFGTYDFSVSEFDWGEGYQAPSLPEKDLVIYEMNLRGFTRDASSGVGEGFRGSYLGLIEKIPHLVELGVNAVELLPVFEYDEFEFQRRPNPRDHMINTWGYSTINFFAPMTRYASNGGGPVVASNEFKQMVRALHNAGIEVILDVVYNHTNESDDKHPYLTSFRGIDNLVYYMVDLNSYVQLANHGGCGNTFNCNHPVVMELILDSLRHWVTEYHVDGFRFDLASILCRGTDGAPLSSPPLVKAIAHDPILKHCKLIAEPWDCGGLYLVGRFPNWDRWAEWNGMYRDDVRRFIKGDTGLKGAFATRLAGSADLYHNHNRKPYHSINFVIAHDGFTLYDLVAYNMKHNAANGEGGQDGSNDNLSWNCGVEGETEDNGVKAIRNRQMKNFQVALIVSQGTPMILMGDEYGHTRLGNNNSYGHDTAINHYQWQQLESKRNSQFRFFAKTIKFRKEHPLLGRESFLAEKDVTWHERDWSNPDSRFLAFTLHEGNLGGGDLYVAFNSHNFGVQVEVPSPPHGKHWSRVVDTNLPSPDDFCDEGKVRINNHYEMAPFSSVIFHAKS</sequence>
<dbReference type="CDD" id="cd11326">
    <property type="entry name" value="AmyAc_Glg_debranch"/>
    <property type="match status" value="1"/>
</dbReference>
<evidence type="ECO:0000256" key="5">
    <source>
        <dbReference type="ARBA" id="ARBA00022801"/>
    </source>
</evidence>
<dbReference type="InterPro" id="IPR013783">
    <property type="entry name" value="Ig-like_fold"/>
</dbReference>
<evidence type="ECO:0000256" key="7">
    <source>
        <dbReference type="ARBA" id="ARBA00023295"/>
    </source>
</evidence>
<dbReference type="Gene3D" id="2.60.40.1180">
    <property type="entry name" value="Golgi alpha-mannosidase II"/>
    <property type="match status" value="1"/>
</dbReference>
<dbReference type="InterPro" id="IPR044505">
    <property type="entry name" value="GlgX_Isoamylase_N_E_set"/>
</dbReference>
<evidence type="ECO:0000313" key="12">
    <source>
        <dbReference type="Proteomes" id="UP000822688"/>
    </source>
</evidence>
<dbReference type="InterPro" id="IPR006047">
    <property type="entry name" value="GH13_cat_dom"/>
</dbReference>
<protein>
    <recommendedName>
        <fullName evidence="9">isoamylase</fullName>
        <ecNumber evidence="9">3.2.1.68</ecNumber>
    </recommendedName>
</protein>
<dbReference type="EC" id="3.2.1.68" evidence="9"/>
<evidence type="ECO:0000256" key="6">
    <source>
        <dbReference type="ARBA" id="ARBA00022946"/>
    </source>
</evidence>
<dbReference type="Proteomes" id="UP000822688">
    <property type="component" value="Chromosome 1"/>
</dbReference>
<dbReference type="InterPro" id="IPR013780">
    <property type="entry name" value="Glyco_hydro_b"/>
</dbReference>
<proteinExistence type="inferred from homology"/>
<dbReference type="Gene3D" id="3.20.20.80">
    <property type="entry name" value="Glycosidases"/>
    <property type="match status" value="1"/>
</dbReference>
<reference evidence="11" key="1">
    <citation type="submission" date="2020-06" db="EMBL/GenBank/DDBJ databases">
        <title>WGS assembly of Ceratodon purpureus strain R40.</title>
        <authorList>
            <person name="Carey S.B."/>
            <person name="Jenkins J."/>
            <person name="Shu S."/>
            <person name="Lovell J.T."/>
            <person name="Sreedasyam A."/>
            <person name="Maumus F."/>
            <person name="Tiley G.P."/>
            <person name="Fernandez-Pozo N."/>
            <person name="Barry K."/>
            <person name="Chen C."/>
            <person name="Wang M."/>
            <person name="Lipzen A."/>
            <person name="Daum C."/>
            <person name="Saski C.A."/>
            <person name="Payton A.C."/>
            <person name="Mcbreen J.C."/>
            <person name="Conrad R.E."/>
            <person name="Kollar L.M."/>
            <person name="Olsson S."/>
            <person name="Huttunen S."/>
            <person name="Landis J.B."/>
            <person name="Wickett N.J."/>
            <person name="Johnson M.G."/>
            <person name="Rensing S.A."/>
            <person name="Grimwood J."/>
            <person name="Schmutz J."/>
            <person name="Mcdaniel S.F."/>
        </authorList>
    </citation>
    <scope>NUCLEOTIDE SEQUENCE</scope>
    <source>
        <strain evidence="11">R40</strain>
    </source>
</reference>
<dbReference type="Gene3D" id="2.60.40.10">
    <property type="entry name" value="Immunoglobulins"/>
    <property type="match status" value="1"/>
</dbReference>
<keyword evidence="4" id="KW-0934">Plastid</keyword>
<dbReference type="NCBIfam" id="TIGR02100">
    <property type="entry name" value="glgX_debranch"/>
    <property type="match status" value="1"/>
</dbReference>
<dbReference type="GO" id="GO:0009507">
    <property type="term" value="C:chloroplast"/>
    <property type="evidence" value="ECO:0007669"/>
    <property type="project" value="UniProtKB-SubCell"/>
</dbReference>
<comment type="caution">
    <text evidence="11">The sequence shown here is derived from an EMBL/GenBank/DDBJ whole genome shotgun (WGS) entry which is preliminary data.</text>
</comment>
<dbReference type="InterPro" id="IPR017853">
    <property type="entry name" value="GH"/>
</dbReference>
<keyword evidence="5" id="KW-0378">Hydrolase</keyword>
<gene>
    <name evidence="11" type="ORF">KC19_1G156000</name>
</gene>
<dbReference type="SMART" id="SM00642">
    <property type="entry name" value="Aamy"/>
    <property type="match status" value="1"/>
</dbReference>
<dbReference type="InterPro" id="IPR004193">
    <property type="entry name" value="Glyco_hydro_13_N"/>
</dbReference>
<dbReference type="SUPFAM" id="SSF51445">
    <property type="entry name" value="(Trans)glycosidases"/>
    <property type="match status" value="1"/>
</dbReference>
<evidence type="ECO:0000256" key="3">
    <source>
        <dbReference type="ARBA" id="ARBA00022528"/>
    </source>
</evidence>
<dbReference type="InterPro" id="IPR048650">
    <property type="entry name" value="ISOA1-3-like_C"/>
</dbReference>
<dbReference type="InterPro" id="IPR014756">
    <property type="entry name" value="Ig_E-set"/>
</dbReference>
<keyword evidence="7" id="KW-0326">Glycosidase</keyword>
<evidence type="ECO:0000256" key="9">
    <source>
        <dbReference type="ARBA" id="ARBA00066531"/>
    </source>
</evidence>
<dbReference type="SUPFAM" id="SSF51011">
    <property type="entry name" value="Glycosyl hydrolase domain"/>
    <property type="match status" value="1"/>
</dbReference>
<evidence type="ECO:0000256" key="1">
    <source>
        <dbReference type="ARBA" id="ARBA00004229"/>
    </source>
</evidence>
<dbReference type="Pfam" id="PF00128">
    <property type="entry name" value="Alpha-amylase"/>
    <property type="match status" value="1"/>
</dbReference>
<keyword evidence="6" id="KW-0809">Transit peptide</keyword>
<evidence type="ECO:0000256" key="2">
    <source>
        <dbReference type="ARBA" id="ARBA00008061"/>
    </source>
</evidence>